<dbReference type="EMBL" id="JASBWS010000057">
    <property type="protein sequence ID" value="KAJ9103711.1"/>
    <property type="molecule type" value="Genomic_DNA"/>
</dbReference>
<organism evidence="1 2">
    <name type="scientific">Naganishia adeliensis</name>
    <dbReference type="NCBI Taxonomy" id="92952"/>
    <lineage>
        <taxon>Eukaryota</taxon>
        <taxon>Fungi</taxon>
        <taxon>Dikarya</taxon>
        <taxon>Basidiomycota</taxon>
        <taxon>Agaricomycotina</taxon>
        <taxon>Tremellomycetes</taxon>
        <taxon>Filobasidiales</taxon>
        <taxon>Filobasidiaceae</taxon>
        <taxon>Naganishia</taxon>
    </lineage>
</organism>
<evidence type="ECO:0000313" key="2">
    <source>
        <dbReference type="Proteomes" id="UP001230649"/>
    </source>
</evidence>
<name>A0ACC2VY43_9TREE</name>
<dbReference type="Proteomes" id="UP001230649">
    <property type="component" value="Unassembled WGS sequence"/>
</dbReference>
<accession>A0ACC2VY43</accession>
<proteinExistence type="predicted"/>
<comment type="caution">
    <text evidence="1">The sequence shown here is derived from an EMBL/GenBank/DDBJ whole genome shotgun (WGS) entry which is preliminary data.</text>
</comment>
<gene>
    <name evidence="1" type="ORF">QFC20_004715</name>
</gene>
<sequence>MYRSRALTSVARRSVAPVAKRTYATPTPVGTTPVAPGTGAPLNTPGGLPRHPAPEPLPTPQGGNGGSNTGLLAVIAIAGAGAAYYFLATDPEARAKAKELSDKAKAEAHDLSAKAKSEARQISSDVKSEAHKLSGDLQNLGHSASGQAKGAYYDAKASGQDALARGENKSGATGYVEQAKQEGKSLLSSARAPGERASGEAEGTLTELKENVKSMFK</sequence>
<keyword evidence="2" id="KW-1185">Reference proteome</keyword>
<protein>
    <submittedName>
        <fullName evidence="1">Uncharacterized protein</fullName>
    </submittedName>
</protein>
<evidence type="ECO:0000313" key="1">
    <source>
        <dbReference type="EMBL" id="KAJ9103711.1"/>
    </source>
</evidence>
<reference evidence="1" key="1">
    <citation type="submission" date="2023-04" db="EMBL/GenBank/DDBJ databases">
        <title>Draft Genome sequencing of Naganishia species isolated from polar environments using Oxford Nanopore Technology.</title>
        <authorList>
            <person name="Leo P."/>
            <person name="Venkateswaran K."/>
        </authorList>
    </citation>
    <scope>NUCLEOTIDE SEQUENCE</scope>
    <source>
        <strain evidence="1">MNA-CCFEE 5262</strain>
    </source>
</reference>